<organism evidence="3 4">
    <name type="scientific">Rhodomicrobium vannielii (strain ATCC 17100 / DSM 162 / LMG 4299 / NCIMB 10020 / ATH 3.1.1)</name>
    <dbReference type="NCBI Taxonomy" id="648757"/>
    <lineage>
        <taxon>Bacteria</taxon>
        <taxon>Pseudomonadati</taxon>
        <taxon>Pseudomonadota</taxon>
        <taxon>Alphaproteobacteria</taxon>
        <taxon>Hyphomicrobiales</taxon>
        <taxon>Hyphomicrobiaceae</taxon>
        <taxon>Rhodomicrobium</taxon>
    </lineage>
</organism>
<dbReference type="GO" id="GO:0005509">
    <property type="term" value="F:calcium ion binding"/>
    <property type="evidence" value="ECO:0007669"/>
    <property type="project" value="InterPro"/>
</dbReference>
<protein>
    <submittedName>
        <fullName evidence="3">EF-Hand, Calmodulin</fullName>
    </submittedName>
</protein>
<dbReference type="AlphaFoldDB" id="E3I148"/>
<dbReference type="InterPro" id="IPR002048">
    <property type="entry name" value="EF_hand_dom"/>
</dbReference>
<evidence type="ECO:0000256" key="1">
    <source>
        <dbReference type="SAM" id="SignalP"/>
    </source>
</evidence>
<dbReference type="CDD" id="cd00051">
    <property type="entry name" value="EFh"/>
    <property type="match status" value="1"/>
</dbReference>
<sequence length="165" mass="18561">MKRKRSTRMAHHKKLRLGLMAASATLAILAAGCSSPAGLSDSVEGSFIRAAATWDINHDGVVTCDEWRAYVGQLFKDADVNRDGKLSPEEFARLSKMDRLFETADFKYYDVERKGYVTESDMVDRRNPAFVELDKQNTCRLNTYQLRAATVEQPKKENPAIPGSR</sequence>
<evidence type="ECO:0000313" key="3">
    <source>
        <dbReference type="EMBL" id="ADP70061.1"/>
    </source>
</evidence>
<gene>
    <name evidence="3" type="ordered locus">Rvan_0785</name>
</gene>
<proteinExistence type="predicted"/>
<feature type="signal peptide" evidence="1">
    <location>
        <begin position="1"/>
        <end position="30"/>
    </location>
</feature>
<dbReference type="HOGENOM" id="CLU_123279_0_0_5"/>
<name>E3I148_RHOVT</name>
<dbReference type="Proteomes" id="UP000001399">
    <property type="component" value="Chromosome"/>
</dbReference>
<dbReference type="PROSITE" id="PS00018">
    <property type="entry name" value="EF_HAND_1"/>
    <property type="match status" value="1"/>
</dbReference>
<evidence type="ECO:0000313" key="4">
    <source>
        <dbReference type="Proteomes" id="UP000001399"/>
    </source>
</evidence>
<dbReference type="OrthoDB" id="6706523at2"/>
<dbReference type="Gene3D" id="1.10.238.10">
    <property type="entry name" value="EF-hand"/>
    <property type="match status" value="1"/>
</dbReference>
<dbReference type="InterPro" id="IPR011992">
    <property type="entry name" value="EF-hand-dom_pair"/>
</dbReference>
<keyword evidence="4" id="KW-1185">Reference proteome</keyword>
<dbReference type="STRING" id="648757.Rvan_0785"/>
<feature type="chain" id="PRO_5003172101" evidence="1">
    <location>
        <begin position="31"/>
        <end position="165"/>
    </location>
</feature>
<evidence type="ECO:0000259" key="2">
    <source>
        <dbReference type="PROSITE" id="PS50222"/>
    </source>
</evidence>
<feature type="domain" description="EF-hand" evidence="2">
    <location>
        <begin position="66"/>
        <end position="101"/>
    </location>
</feature>
<accession>E3I148</accession>
<dbReference type="SUPFAM" id="SSF47473">
    <property type="entry name" value="EF-hand"/>
    <property type="match status" value="1"/>
</dbReference>
<dbReference type="InterPro" id="IPR018247">
    <property type="entry name" value="EF_Hand_1_Ca_BS"/>
</dbReference>
<dbReference type="EMBL" id="CP002292">
    <property type="protein sequence ID" value="ADP70061.1"/>
    <property type="molecule type" value="Genomic_DNA"/>
</dbReference>
<dbReference type="KEGG" id="rva:Rvan_0785"/>
<dbReference type="Pfam" id="PF13202">
    <property type="entry name" value="EF-hand_5"/>
    <property type="match status" value="1"/>
</dbReference>
<dbReference type="eggNOG" id="ENOG503382F">
    <property type="taxonomic scope" value="Bacteria"/>
</dbReference>
<reference evidence="4" key="1">
    <citation type="journal article" date="2011" name="J. Bacteriol.">
        <title>Genome sequences of eight morphologically diverse alphaproteobacteria.</title>
        <authorList>
            <consortium name="US DOE Joint Genome Institute"/>
            <person name="Brown P.J."/>
            <person name="Kysela D.T."/>
            <person name="Buechlein A."/>
            <person name="Hemmerich C."/>
            <person name="Brun Y.V."/>
        </authorList>
    </citation>
    <scope>NUCLEOTIDE SEQUENCE [LARGE SCALE GENOMIC DNA]</scope>
    <source>
        <strain evidence="4">ATCC 17100 / ATH 3.1.1 / DSM 162 / LMG 4299</strain>
    </source>
</reference>
<dbReference type="SMART" id="SM00054">
    <property type="entry name" value="EFh"/>
    <property type="match status" value="1"/>
</dbReference>
<dbReference type="PROSITE" id="PS50222">
    <property type="entry name" value="EF_HAND_2"/>
    <property type="match status" value="1"/>
</dbReference>
<dbReference type="PROSITE" id="PS51257">
    <property type="entry name" value="PROKAR_LIPOPROTEIN"/>
    <property type="match status" value="1"/>
</dbReference>
<keyword evidence="1" id="KW-0732">Signal</keyword>